<comment type="caution">
    <text evidence="4">The sequence shown here is derived from an EMBL/GenBank/DDBJ whole genome shotgun (WGS) entry which is preliminary data.</text>
</comment>
<dbReference type="SUPFAM" id="SSF47413">
    <property type="entry name" value="lambda repressor-like DNA-binding domains"/>
    <property type="match status" value="1"/>
</dbReference>
<dbReference type="AlphaFoldDB" id="A0A3S0IEH5"/>
<dbReference type="Proteomes" id="UP000271374">
    <property type="component" value="Unassembled WGS sequence"/>
</dbReference>
<dbReference type="RefSeq" id="WP_126408671.1">
    <property type="nucleotide sequence ID" value="NZ_RXNT01000007.1"/>
</dbReference>
<dbReference type="SUPFAM" id="SSF47406">
    <property type="entry name" value="SinR repressor dimerisation domain-like"/>
    <property type="match status" value="1"/>
</dbReference>
<dbReference type="Gene3D" id="1.10.260.40">
    <property type="entry name" value="lambda repressor-like DNA-binding domains"/>
    <property type="match status" value="1"/>
</dbReference>
<dbReference type="GO" id="GO:0005829">
    <property type="term" value="C:cytosol"/>
    <property type="evidence" value="ECO:0007669"/>
    <property type="project" value="TreeGrafter"/>
</dbReference>
<dbReference type="PANTHER" id="PTHR46797">
    <property type="entry name" value="HTH-TYPE TRANSCRIPTIONAL REGULATOR"/>
    <property type="match status" value="1"/>
</dbReference>
<dbReference type="Pfam" id="PF01381">
    <property type="entry name" value="HTH_3"/>
    <property type="match status" value="1"/>
</dbReference>
<dbReference type="OrthoDB" id="1859224at2"/>
<dbReference type="InterPro" id="IPR001387">
    <property type="entry name" value="Cro/C1-type_HTH"/>
</dbReference>
<dbReference type="InterPro" id="IPR050807">
    <property type="entry name" value="TransReg_Diox_bact_type"/>
</dbReference>
<dbReference type="InterPro" id="IPR036281">
    <property type="entry name" value="SinR/SinI_dimer_dom_sf"/>
</dbReference>
<evidence type="ECO:0000313" key="4">
    <source>
        <dbReference type="EMBL" id="RTR31971.1"/>
    </source>
</evidence>
<reference evidence="4 5" key="1">
    <citation type="submission" date="2018-12" db="EMBL/GenBank/DDBJ databases">
        <title>Bacillus yapensis draft genome sequence.</title>
        <authorList>
            <person name="Yu L."/>
            <person name="Xu X."/>
            <person name="Tang X."/>
        </authorList>
    </citation>
    <scope>NUCLEOTIDE SEQUENCE [LARGE SCALE GENOMIC DNA]</scope>
    <source>
        <strain evidence="4 5">XXST-01</strain>
    </source>
</reference>
<dbReference type="PROSITE" id="PS50943">
    <property type="entry name" value="HTH_CROC1"/>
    <property type="match status" value="1"/>
</dbReference>
<keyword evidence="1" id="KW-0238">DNA-binding</keyword>
<dbReference type="EMBL" id="RXNT01000007">
    <property type="protein sequence ID" value="RTR31971.1"/>
    <property type="molecule type" value="Genomic_DNA"/>
</dbReference>
<dbReference type="GO" id="GO:0046983">
    <property type="term" value="F:protein dimerization activity"/>
    <property type="evidence" value="ECO:0007669"/>
    <property type="project" value="InterPro"/>
</dbReference>
<feature type="domain" description="HTH cro/C1-type" evidence="2">
    <location>
        <begin position="6"/>
        <end position="61"/>
    </location>
</feature>
<dbReference type="InterPro" id="IPR010981">
    <property type="entry name" value="SinR/SinI_dimer_dom"/>
</dbReference>
<name>A0A3S0IEH5_9BACI</name>
<dbReference type="Pfam" id="PF08671">
    <property type="entry name" value="SinI"/>
    <property type="match status" value="1"/>
</dbReference>
<feature type="domain" description="Sin" evidence="3">
    <location>
        <begin position="62"/>
        <end position="100"/>
    </location>
</feature>
<accession>A0A3S0IEH5</accession>
<dbReference type="PANTHER" id="PTHR46797:SF13">
    <property type="entry name" value="HTH-TYPE TRANSCRIPTIONAL REGULATOR SINR"/>
    <property type="match status" value="1"/>
</dbReference>
<evidence type="ECO:0000313" key="5">
    <source>
        <dbReference type="Proteomes" id="UP000271374"/>
    </source>
</evidence>
<proteinExistence type="predicted"/>
<dbReference type="SMART" id="SM00530">
    <property type="entry name" value="HTH_XRE"/>
    <property type="match status" value="1"/>
</dbReference>
<dbReference type="GO" id="GO:0003700">
    <property type="term" value="F:DNA-binding transcription factor activity"/>
    <property type="evidence" value="ECO:0007669"/>
    <property type="project" value="TreeGrafter"/>
</dbReference>
<dbReference type="InterPro" id="IPR010982">
    <property type="entry name" value="Lambda_DNA-bd_dom_sf"/>
</dbReference>
<evidence type="ECO:0000256" key="1">
    <source>
        <dbReference type="ARBA" id="ARBA00023125"/>
    </source>
</evidence>
<organism evidence="4 5">
    <name type="scientific">Bacillus yapensis</name>
    <dbReference type="NCBI Taxonomy" id="2492960"/>
    <lineage>
        <taxon>Bacteria</taxon>
        <taxon>Bacillati</taxon>
        <taxon>Bacillota</taxon>
        <taxon>Bacilli</taxon>
        <taxon>Bacillales</taxon>
        <taxon>Bacillaceae</taxon>
        <taxon>Bacillus</taxon>
    </lineage>
</organism>
<dbReference type="PROSITE" id="PS51500">
    <property type="entry name" value="SIN"/>
    <property type="match status" value="1"/>
</dbReference>
<sequence length="107" mass="12453">MIGDRVKKLRQEKKMSLSELAEQAGVAKSYLSSLERNLQSNPSIQFLEKIAGVLRVPVDYLIHEHLNDDDLDSEWIKIVKEAMDSGVTKDQFREYLEFNKWKINQSK</sequence>
<protein>
    <submittedName>
        <fullName evidence="4">Helix-turn-helix domain-containing protein</fullName>
    </submittedName>
</protein>
<keyword evidence="5" id="KW-1185">Reference proteome</keyword>
<dbReference type="CDD" id="cd00093">
    <property type="entry name" value="HTH_XRE"/>
    <property type="match status" value="1"/>
</dbReference>
<dbReference type="GO" id="GO:0003677">
    <property type="term" value="F:DNA binding"/>
    <property type="evidence" value="ECO:0007669"/>
    <property type="project" value="UniProtKB-KW"/>
</dbReference>
<evidence type="ECO:0000259" key="3">
    <source>
        <dbReference type="PROSITE" id="PS51500"/>
    </source>
</evidence>
<gene>
    <name evidence="4" type="ORF">EKG37_10770</name>
</gene>
<evidence type="ECO:0000259" key="2">
    <source>
        <dbReference type="PROSITE" id="PS50943"/>
    </source>
</evidence>